<dbReference type="GeneID" id="69568016"/>
<dbReference type="RefSeq" id="WP_016180311.1">
    <property type="nucleotide sequence ID" value="NZ_CABHNH010000066.1"/>
</dbReference>
<proteinExistence type="predicted"/>
<reference evidence="1 2" key="1">
    <citation type="submission" date="2017-10" db="EMBL/GenBank/DDBJ databases">
        <title>FDA dAtabase for Regulatory Grade micrObial Sequences (FDA-ARGOS): Supporting development and validation of Infectious Disease Dx tests.</title>
        <authorList>
            <person name="Campos J."/>
            <person name="Goldberg B."/>
            <person name="Tallon L.J."/>
            <person name="Sadzewicz L."/>
            <person name="Sengamalay N."/>
            <person name="Ott S."/>
            <person name="Godinez A."/>
            <person name="Nagaraj S."/>
            <person name="Vyas G."/>
            <person name="Aluvathingal J."/>
            <person name="Nadendla S."/>
            <person name="Geyer C."/>
            <person name="Nandy P."/>
            <person name="Hobson J."/>
            <person name="Sichtig H."/>
        </authorList>
    </citation>
    <scope>NUCLEOTIDE SEQUENCE [LARGE SCALE GENOMIC DNA]</scope>
    <source>
        <strain evidence="1 2">FDAARGOS_185</strain>
    </source>
</reference>
<protein>
    <submittedName>
        <fullName evidence="1">Uncharacterized protein</fullName>
    </submittedName>
</protein>
<gene>
    <name evidence="1" type="ORF">AUF17_08825</name>
</gene>
<comment type="caution">
    <text evidence="1">The sequence shown here is derived from an EMBL/GenBank/DDBJ whole genome shotgun (WGS) entry which is preliminary data.</text>
</comment>
<dbReference type="EMBL" id="PDXQ01000001">
    <property type="protein sequence ID" value="TRZ35545.1"/>
    <property type="molecule type" value="Genomic_DNA"/>
</dbReference>
<evidence type="ECO:0000313" key="1">
    <source>
        <dbReference type="EMBL" id="TRZ35545.1"/>
    </source>
</evidence>
<evidence type="ECO:0000313" key="2">
    <source>
        <dbReference type="Proteomes" id="UP000316316"/>
    </source>
</evidence>
<accession>A0A2N8PVE1</accession>
<dbReference type="AlphaFoldDB" id="A0A2N8PVE1"/>
<dbReference type="Proteomes" id="UP000316316">
    <property type="component" value="Unassembled WGS sequence"/>
</dbReference>
<name>A0A2N8PVE1_ENTAV</name>
<sequence length="127" mass="15149">MKNYGLSESQLFTLTRKNLEKRISQYYRETNDGDGALECLIALQVREELTEADFAFVLADLVRHIFMRTRSNRSLRRYYLFFTEYFEKKEWRLLEIKLFPAKTYVVEKLKTLFTQFIKEPLAGLVGS</sequence>
<organism evidence="1 2">
    <name type="scientific">Enterococcus avium</name>
    <name type="common">Streptococcus avium</name>
    <dbReference type="NCBI Taxonomy" id="33945"/>
    <lineage>
        <taxon>Bacteria</taxon>
        <taxon>Bacillati</taxon>
        <taxon>Bacillota</taxon>
        <taxon>Bacilli</taxon>
        <taxon>Lactobacillales</taxon>
        <taxon>Enterococcaceae</taxon>
        <taxon>Enterococcus</taxon>
    </lineage>
</organism>